<name>A0A8H2K798_9MICO</name>
<dbReference type="AlphaFoldDB" id="A0A8H2K798"/>
<keyword evidence="2" id="KW-1185">Reference proteome</keyword>
<dbReference type="RefSeq" id="WP_170192071.1">
    <property type="nucleotide sequence ID" value="NZ_VFRA01000001.1"/>
</dbReference>
<sequence length="55" mass="6024">MPFYLPALSQVVLAIATPRRIALSPRRLITSLKIVVALRVAYVLILQPFATFGSA</sequence>
<evidence type="ECO:0000313" key="2">
    <source>
        <dbReference type="Proteomes" id="UP000316560"/>
    </source>
</evidence>
<protein>
    <submittedName>
        <fullName evidence="1">Uncharacterized protein</fullName>
    </submittedName>
</protein>
<gene>
    <name evidence="1" type="ORF">FB472_1854</name>
</gene>
<comment type="caution">
    <text evidence="1">The sequence shown here is derived from an EMBL/GenBank/DDBJ whole genome shotgun (WGS) entry which is preliminary data.</text>
</comment>
<evidence type="ECO:0000313" key="1">
    <source>
        <dbReference type="EMBL" id="TQO20234.1"/>
    </source>
</evidence>
<accession>A0A8H2K798</accession>
<dbReference type="Proteomes" id="UP000316560">
    <property type="component" value="Unassembled WGS sequence"/>
</dbReference>
<dbReference type="EMBL" id="VFRA01000001">
    <property type="protein sequence ID" value="TQO20234.1"/>
    <property type="molecule type" value="Genomic_DNA"/>
</dbReference>
<proteinExistence type="predicted"/>
<reference evidence="1 2" key="1">
    <citation type="submission" date="2019-06" db="EMBL/GenBank/DDBJ databases">
        <title>Sequencing the genomes of 1000 actinobacteria strains.</title>
        <authorList>
            <person name="Klenk H.-P."/>
        </authorList>
    </citation>
    <scope>NUCLEOTIDE SEQUENCE [LARGE SCALE GENOMIC DNA]</scope>
    <source>
        <strain evidence="1 2">DSM 21947</strain>
    </source>
</reference>
<organism evidence="1 2">
    <name type="scientific">Rhodoglobus vestalii</name>
    <dbReference type="NCBI Taxonomy" id="193384"/>
    <lineage>
        <taxon>Bacteria</taxon>
        <taxon>Bacillati</taxon>
        <taxon>Actinomycetota</taxon>
        <taxon>Actinomycetes</taxon>
        <taxon>Micrococcales</taxon>
        <taxon>Microbacteriaceae</taxon>
        <taxon>Rhodoglobus</taxon>
    </lineage>
</organism>